<keyword evidence="1" id="KW-0732">Signal</keyword>
<feature type="signal peptide" evidence="1">
    <location>
        <begin position="1"/>
        <end position="19"/>
    </location>
</feature>
<dbReference type="PROSITE" id="PS51257">
    <property type="entry name" value="PROKAR_LIPOPROTEIN"/>
    <property type="match status" value="1"/>
</dbReference>
<gene>
    <name evidence="2" type="ORF">OD750_012660</name>
</gene>
<evidence type="ECO:0000313" key="3">
    <source>
        <dbReference type="Proteomes" id="UP001139971"/>
    </source>
</evidence>
<organism evidence="2 3">
    <name type="scientific">Tahibacter soli</name>
    <dbReference type="NCBI Taxonomy" id="2983605"/>
    <lineage>
        <taxon>Bacteria</taxon>
        <taxon>Pseudomonadati</taxon>
        <taxon>Pseudomonadota</taxon>
        <taxon>Gammaproteobacteria</taxon>
        <taxon>Lysobacterales</taxon>
        <taxon>Rhodanobacteraceae</taxon>
        <taxon>Tahibacter</taxon>
    </lineage>
</organism>
<dbReference type="AlphaFoldDB" id="A0A9X3YME0"/>
<protein>
    <submittedName>
        <fullName evidence="2">YbaY family lipoprotein</fullName>
    </submittedName>
</protein>
<dbReference type="Pfam" id="PF09619">
    <property type="entry name" value="YscW"/>
    <property type="match status" value="1"/>
</dbReference>
<accession>A0A9X3YME0</accession>
<sequence>MYKLIFPLLAASLFLTACGNSGTDKPQTAAKAQAPAPTSVTGTVSLKTPIPLTTAAHLKLQLVNVTLKPSVAIAQSNSPISAVPAPFELAFDPSKIDQNAFYVLEVAIADGERNFVAPRQYPVVTKGAPAKVEVVLAAEPTPSEKLDAEYASLERAIGAMKIARGASEDEASTTAWDGFFDSSGLRYVREITDYGDKGRINTYFAYRDGKPMAVVKENVPAMATRPNAVTRAGWNDQGVLVLKTKRDGSTTTELADNDAKALHDLAVSKFETVSKKKP</sequence>
<dbReference type="InterPro" id="IPR053196">
    <property type="entry name" value="Lipoprotein_YbaY-like"/>
</dbReference>
<proteinExistence type="predicted"/>
<dbReference type="EMBL" id="JAOVZO020000017">
    <property type="protein sequence ID" value="MDC8013388.1"/>
    <property type="molecule type" value="Genomic_DNA"/>
</dbReference>
<evidence type="ECO:0000313" key="2">
    <source>
        <dbReference type="EMBL" id="MDC8013388.1"/>
    </source>
</evidence>
<dbReference type="InterPro" id="IPR039366">
    <property type="entry name" value="Pilotin"/>
</dbReference>
<dbReference type="Proteomes" id="UP001139971">
    <property type="component" value="Unassembled WGS sequence"/>
</dbReference>
<name>A0A9X3YME0_9GAMM</name>
<comment type="caution">
    <text evidence="2">The sequence shown here is derived from an EMBL/GenBank/DDBJ whole genome shotgun (WGS) entry which is preliminary data.</text>
</comment>
<feature type="chain" id="PRO_5040801732" evidence="1">
    <location>
        <begin position="20"/>
        <end position="278"/>
    </location>
</feature>
<keyword evidence="3" id="KW-1185">Reference proteome</keyword>
<dbReference type="RefSeq" id="WP_263545597.1">
    <property type="nucleotide sequence ID" value="NZ_JAOVZO020000017.1"/>
</dbReference>
<reference evidence="2" key="1">
    <citation type="submission" date="2023-02" db="EMBL/GenBank/DDBJ databases">
        <title>Tahibacter soli sp. nov. isolated from soil.</title>
        <authorList>
            <person name="Baek J.H."/>
            <person name="Lee J.K."/>
            <person name="Choi D.G."/>
            <person name="Jeon C.O."/>
        </authorList>
    </citation>
    <scope>NUCLEOTIDE SEQUENCE</scope>
    <source>
        <strain evidence="2">BL</strain>
    </source>
</reference>
<evidence type="ECO:0000256" key="1">
    <source>
        <dbReference type="SAM" id="SignalP"/>
    </source>
</evidence>
<dbReference type="PANTHER" id="PTHR38013">
    <property type="entry name" value="GLYCOPROTEIN/POLYSACCHARIDE METABOLISM"/>
    <property type="match status" value="1"/>
</dbReference>
<dbReference type="PANTHER" id="PTHR38013:SF1">
    <property type="entry name" value="GLYCOPROTEIN_POLYSACCHARIDE METABOLISM"/>
    <property type="match status" value="1"/>
</dbReference>
<keyword evidence="2" id="KW-0449">Lipoprotein</keyword>